<feature type="transmembrane region" description="Helical" evidence="6">
    <location>
        <begin position="12"/>
        <end position="29"/>
    </location>
</feature>
<comment type="subcellular location">
    <subcellularLocation>
        <location evidence="1">Membrane</location>
        <topology evidence="1">Multi-pass membrane protein</topology>
    </subcellularLocation>
</comment>
<evidence type="ECO:0000313" key="8">
    <source>
        <dbReference type="EMBL" id="RVD91808.1"/>
    </source>
</evidence>
<dbReference type="PANTHER" id="PTHR10165">
    <property type="entry name" value="LIPID PHOSPHATE PHOSPHATASE"/>
    <property type="match status" value="1"/>
</dbReference>
<feature type="transmembrane region" description="Helical" evidence="6">
    <location>
        <begin position="145"/>
        <end position="163"/>
    </location>
</feature>
<dbReference type="Gene3D" id="1.20.144.10">
    <property type="entry name" value="Phosphatidic acid phosphatase type 2/haloperoxidase"/>
    <property type="match status" value="1"/>
</dbReference>
<dbReference type="PANTHER" id="PTHR10165:SF35">
    <property type="entry name" value="RE23632P"/>
    <property type="match status" value="1"/>
</dbReference>
<reference evidence="8 9" key="1">
    <citation type="submission" date="2018-10" db="EMBL/GenBank/DDBJ databases">
        <title>Draft genome sequence of the microsporidian Tubulinosema ratisbonensis.</title>
        <authorList>
            <person name="Polonais V."/>
            <person name="Peyretaillade E."/>
            <person name="Niehus S."/>
            <person name="Wawrzyniak I."/>
            <person name="Franchet A."/>
            <person name="Gaspin C."/>
            <person name="Reichstadt M."/>
            <person name="Belser C."/>
            <person name="Labadie K."/>
            <person name="Delbac F."/>
            <person name="Ferrandon D."/>
        </authorList>
    </citation>
    <scope>NUCLEOTIDE SEQUENCE [LARGE SCALE GENOMIC DNA]</scope>
    <source>
        <strain evidence="8 9">Franzen</strain>
    </source>
</reference>
<feature type="transmembrane region" description="Helical" evidence="6">
    <location>
        <begin position="201"/>
        <end position="222"/>
    </location>
</feature>
<dbReference type="Pfam" id="PF01569">
    <property type="entry name" value="PAP2"/>
    <property type="match status" value="1"/>
</dbReference>
<dbReference type="STRING" id="291195.A0A437AL79"/>
<evidence type="ECO:0000256" key="3">
    <source>
        <dbReference type="ARBA" id="ARBA00022692"/>
    </source>
</evidence>
<protein>
    <submittedName>
        <fullName evidence="8">PAP2-like phosphatidic acid phosphatase</fullName>
    </submittedName>
</protein>
<keyword evidence="3 6" id="KW-0812">Transmembrane</keyword>
<dbReference type="InterPro" id="IPR043216">
    <property type="entry name" value="PAP-like"/>
</dbReference>
<dbReference type="Proteomes" id="UP000282876">
    <property type="component" value="Unassembled WGS sequence"/>
</dbReference>
<dbReference type="SUPFAM" id="SSF48317">
    <property type="entry name" value="Acid phosphatase/Vanadium-dependent haloperoxidase"/>
    <property type="match status" value="1"/>
</dbReference>
<dbReference type="AlphaFoldDB" id="A0A437AL79"/>
<dbReference type="EMBL" id="RCSS01000401">
    <property type="protein sequence ID" value="RVD91808.1"/>
    <property type="molecule type" value="Genomic_DNA"/>
</dbReference>
<dbReference type="GO" id="GO:0006644">
    <property type="term" value="P:phospholipid metabolic process"/>
    <property type="evidence" value="ECO:0007669"/>
    <property type="project" value="InterPro"/>
</dbReference>
<feature type="transmembrane region" description="Helical" evidence="6">
    <location>
        <begin position="54"/>
        <end position="74"/>
    </location>
</feature>
<comment type="caution">
    <text evidence="8">The sequence shown here is derived from an EMBL/GenBank/DDBJ whole genome shotgun (WGS) entry which is preliminary data.</text>
</comment>
<dbReference type="GO" id="GO:0008195">
    <property type="term" value="F:phosphatidate phosphatase activity"/>
    <property type="evidence" value="ECO:0007669"/>
    <property type="project" value="TreeGrafter"/>
</dbReference>
<organism evidence="8 9">
    <name type="scientific">Tubulinosema ratisbonensis</name>
    <dbReference type="NCBI Taxonomy" id="291195"/>
    <lineage>
        <taxon>Eukaryota</taxon>
        <taxon>Fungi</taxon>
        <taxon>Fungi incertae sedis</taxon>
        <taxon>Microsporidia</taxon>
        <taxon>Tubulinosematoidea</taxon>
        <taxon>Tubulinosematidae</taxon>
        <taxon>Tubulinosema</taxon>
    </lineage>
</organism>
<dbReference type="OrthoDB" id="8907274at2759"/>
<evidence type="ECO:0000259" key="7">
    <source>
        <dbReference type="SMART" id="SM00014"/>
    </source>
</evidence>
<keyword evidence="9" id="KW-1185">Reference proteome</keyword>
<sequence>MQNKLSKFDKWVIFLFTASIIVMIIFHYLPPLEYLKYSYYRNNNPFKEETIPMWYIYTFYIIVPCILFGIVFILKDFTYKNVFLIVFFYLFTHSAITCTCEVLKILVGEKRPDFLARCKPLGGTCTGIKKEITEGKKSFPSGHTASAFGGSVFFIFTLHTFILKNSVNKFVNITITFLIGFVLLSLSSYVGYTRIIDNRHFLHDVIGGGIIGSTYAIVNYSIIEDKISNRRQEVERNPEV</sequence>
<dbReference type="GO" id="GO:0016020">
    <property type="term" value="C:membrane"/>
    <property type="evidence" value="ECO:0007669"/>
    <property type="project" value="UniProtKB-SubCell"/>
</dbReference>
<dbReference type="SMART" id="SM00014">
    <property type="entry name" value="acidPPc"/>
    <property type="match status" value="1"/>
</dbReference>
<evidence type="ECO:0000256" key="4">
    <source>
        <dbReference type="ARBA" id="ARBA00022989"/>
    </source>
</evidence>
<evidence type="ECO:0000256" key="6">
    <source>
        <dbReference type="SAM" id="Phobius"/>
    </source>
</evidence>
<accession>A0A437AL79</accession>
<dbReference type="GO" id="GO:0046839">
    <property type="term" value="P:phospholipid dephosphorylation"/>
    <property type="evidence" value="ECO:0007669"/>
    <property type="project" value="TreeGrafter"/>
</dbReference>
<keyword evidence="5 6" id="KW-0472">Membrane</keyword>
<proteinExistence type="inferred from homology"/>
<evidence type="ECO:0000256" key="1">
    <source>
        <dbReference type="ARBA" id="ARBA00004141"/>
    </source>
</evidence>
<evidence type="ECO:0000256" key="5">
    <source>
        <dbReference type="ARBA" id="ARBA00023136"/>
    </source>
</evidence>
<feature type="transmembrane region" description="Helical" evidence="6">
    <location>
        <begin position="170"/>
        <end position="189"/>
    </location>
</feature>
<evidence type="ECO:0000256" key="2">
    <source>
        <dbReference type="ARBA" id="ARBA00008816"/>
    </source>
</evidence>
<dbReference type="VEuPathDB" id="MicrosporidiaDB:TUBRATIS_17320"/>
<gene>
    <name evidence="8" type="ORF">TUBRATIS_17320</name>
</gene>
<feature type="transmembrane region" description="Helical" evidence="6">
    <location>
        <begin position="81"/>
        <end position="107"/>
    </location>
</feature>
<comment type="similarity">
    <text evidence="2">Belongs to the PA-phosphatase related phosphoesterase family.</text>
</comment>
<keyword evidence="4 6" id="KW-1133">Transmembrane helix</keyword>
<name>A0A437AL79_9MICR</name>
<dbReference type="InterPro" id="IPR000326">
    <property type="entry name" value="PAP2/HPO"/>
</dbReference>
<evidence type="ECO:0000313" key="9">
    <source>
        <dbReference type="Proteomes" id="UP000282876"/>
    </source>
</evidence>
<dbReference type="InterPro" id="IPR036938">
    <property type="entry name" value="PAP2/HPO_sf"/>
</dbReference>
<feature type="domain" description="Phosphatidic acid phosphatase type 2/haloperoxidase" evidence="7">
    <location>
        <begin position="84"/>
        <end position="220"/>
    </location>
</feature>